<dbReference type="HOGENOM" id="CLU_028142_4_1_5"/>
<dbReference type="PANTHER" id="PTHR10314">
    <property type="entry name" value="CYSTATHIONINE BETA-SYNTHASE"/>
    <property type="match status" value="1"/>
</dbReference>
<dbReference type="eggNOG" id="COG0498">
    <property type="taxonomic scope" value="Bacteria"/>
</dbReference>
<dbReference type="SUPFAM" id="SSF53686">
    <property type="entry name" value="Tryptophan synthase beta subunit-like PLP-dependent enzymes"/>
    <property type="match status" value="1"/>
</dbReference>
<dbReference type="GO" id="GO:1901605">
    <property type="term" value="P:alpha-amino acid metabolic process"/>
    <property type="evidence" value="ECO:0007669"/>
    <property type="project" value="UniProtKB-ARBA"/>
</dbReference>
<protein>
    <submittedName>
        <fullName evidence="4">Threonine synthase</fullName>
        <ecNumber evidence="4">4.2.3.1</ecNumber>
    </submittedName>
</protein>
<dbReference type="InterPro" id="IPR050214">
    <property type="entry name" value="Cys_Synth/Cystath_Beta-Synth"/>
</dbReference>
<feature type="domain" description="Tryptophan synthase beta chain-like PALP" evidence="3">
    <location>
        <begin position="77"/>
        <end position="382"/>
    </location>
</feature>
<evidence type="ECO:0000313" key="5">
    <source>
        <dbReference type="Proteomes" id="UP000002301"/>
    </source>
</evidence>
<evidence type="ECO:0000259" key="3">
    <source>
        <dbReference type="Pfam" id="PF00291"/>
    </source>
</evidence>
<dbReference type="Pfam" id="PF00291">
    <property type="entry name" value="PALP"/>
    <property type="match status" value="1"/>
</dbReference>
<reference evidence="4 5" key="1">
    <citation type="journal article" date="2011" name="J. Bacteriol.">
        <title>Genome of Ochrobactrum anthropi ATCC 49188 T, a versatile opportunistic pathogen and symbiont of several eukaryotic hosts.</title>
        <authorList>
            <person name="Chain P.S."/>
            <person name="Lang D.M."/>
            <person name="Comerci D.J."/>
            <person name="Malfatti S.A."/>
            <person name="Vergez L.M."/>
            <person name="Shin M."/>
            <person name="Ugalde R.A."/>
            <person name="Garcia E."/>
            <person name="Tolmasky M.E."/>
        </authorList>
    </citation>
    <scope>NUCLEOTIDE SEQUENCE [LARGE SCALE GENOMIC DNA]</scope>
    <source>
        <strain evidence="5">ATCC 49188 / DSM 6882 / CCUG 24695 / JCM 21032 / LMG 3331 / NBRC 15819 / NCTC 12168 / Alc 37</strain>
    </source>
</reference>
<dbReference type="InterPro" id="IPR001926">
    <property type="entry name" value="TrpB-like_PALP"/>
</dbReference>
<dbReference type="EMBL" id="CP000758">
    <property type="protein sequence ID" value="ABS13390.1"/>
    <property type="molecule type" value="Genomic_DNA"/>
</dbReference>
<dbReference type="InterPro" id="IPR036052">
    <property type="entry name" value="TrpB-like_PALP_sf"/>
</dbReference>
<dbReference type="AlphaFoldDB" id="A6WWN6"/>
<dbReference type="Proteomes" id="UP000002301">
    <property type="component" value="Chromosome 1"/>
</dbReference>
<evidence type="ECO:0000256" key="1">
    <source>
        <dbReference type="ARBA" id="ARBA00001933"/>
    </source>
</evidence>
<name>A6WWN6_BRUA4</name>
<evidence type="ECO:0000313" key="4">
    <source>
        <dbReference type="EMBL" id="ABS13390.1"/>
    </source>
</evidence>
<dbReference type="GO" id="GO:0004795">
    <property type="term" value="F:threonine synthase activity"/>
    <property type="evidence" value="ECO:0007669"/>
    <property type="project" value="UniProtKB-EC"/>
</dbReference>
<keyword evidence="5" id="KW-1185">Reference proteome</keyword>
<comment type="cofactor">
    <cofactor evidence="1">
        <name>pyridoxal 5'-phosphate</name>
        <dbReference type="ChEBI" id="CHEBI:597326"/>
    </cofactor>
</comment>
<dbReference type="Gene3D" id="3.40.50.1100">
    <property type="match status" value="2"/>
</dbReference>
<dbReference type="EC" id="4.2.3.1" evidence="4"/>
<dbReference type="KEGG" id="oan:Oant_0665"/>
<evidence type="ECO:0000256" key="2">
    <source>
        <dbReference type="ARBA" id="ARBA00022898"/>
    </source>
</evidence>
<proteinExistence type="predicted"/>
<accession>A6WWN6</accession>
<dbReference type="RefSeq" id="WP_012090920.1">
    <property type="nucleotide sequence ID" value="NC_009667.1"/>
</dbReference>
<dbReference type="STRING" id="439375.Oant_0665"/>
<sequence length="413" mass="44155">MMNRIAAYSCYRCGNEFPIDMPIDSRGCPSCLEIAPSNLKVLYRAPTPATSTVKGIARLPSLWRYAERLPFDESSAVSLGEGLTPLLRSERIGAVIGVPNLFIKNEGYNPTWSHKDRFSTVAVTAAVEAGASVVATSSSGNAGASLAAYAARAGLECIVATIAGSAGPMLSQIQKYGAKIVPFENKQERWPFLAKGVERYGWFATSPYRHPVVGSHPIGIEGYKTLAYEIIEQFNGKVPDWCAFPVCYGDAIAGAWLGFHELMVDGLIARMPRLLAAEAHGSLATALETRSDQIPDMAASFNALAVSVGATRSTYQALKALRASNGTAIPVANDGLVAFQERIAASEGVFLELSSVMPLAAIATARRRNIIRGDESAVAVVTASGLKDIDKSISEKPLPRFSNIEDALRHCDI</sequence>
<keyword evidence="2" id="KW-0663">Pyridoxal phosphate</keyword>
<organism evidence="4 5">
    <name type="scientific">Brucella anthropi (strain ATCC 49188 / DSM 6882 / CCUG 24695 / JCM 21032 / LMG 3331 / NBRC 15819 / NCTC 12168 / Alc 37)</name>
    <name type="common">Ochrobactrum anthropi</name>
    <dbReference type="NCBI Taxonomy" id="439375"/>
    <lineage>
        <taxon>Bacteria</taxon>
        <taxon>Pseudomonadati</taxon>
        <taxon>Pseudomonadota</taxon>
        <taxon>Alphaproteobacteria</taxon>
        <taxon>Hyphomicrobiales</taxon>
        <taxon>Brucellaceae</taxon>
        <taxon>Brucella/Ochrobactrum group</taxon>
        <taxon>Brucella</taxon>
    </lineage>
</organism>
<keyword evidence="4" id="KW-0456">Lyase</keyword>
<gene>
    <name evidence="4" type="ordered locus">Oant_0665</name>
</gene>